<dbReference type="SMART" id="SM00332">
    <property type="entry name" value="PP2Cc"/>
    <property type="match status" value="1"/>
</dbReference>
<evidence type="ECO:0000313" key="12">
    <source>
        <dbReference type="EMBL" id="GMN40866.1"/>
    </source>
</evidence>
<name>A0AA88AIC5_FICCA</name>
<evidence type="ECO:0000256" key="10">
    <source>
        <dbReference type="SAM" id="MobiDB-lite"/>
    </source>
</evidence>
<dbReference type="Gene3D" id="3.60.40.10">
    <property type="entry name" value="PPM-type phosphatase domain"/>
    <property type="match status" value="1"/>
</dbReference>
<comment type="similarity">
    <text evidence="9">Belongs to the PP2C family.</text>
</comment>
<evidence type="ECO:0000256" key="9">
    <source>
        <dbReference type="RuleBase" id="RU003465"/>
    </source>
</evidence>
<dbReference type="EC" id="3.1.3.16" evidence="3"/>
<dbReference type="SUPFAM" id="SSF81606">
    <property type="entry name" value="PP2C-like"/>
    <property type="match status" value="1"/>
</dbReference>
<feature type="compositionally biased region" description="Basic and acidic residues" evidence="10">
    <location>
        <begin position="30"/>
        <end position="52"/>
    </location>
</feature>
<feature type="region of interest" description="Disordered" evidence="10">
    <location>
        <begin position="328"/>
        <end position="358"/>
    </location>
</feature>
<protein>
    <recommendedName>
        <fullName evidence="3">protein-serine/threonine phosphatase</fullName>
        <ecNumber evidence="3">3.1.3.16</ecNumber>
    </recommendedName>
</protein>
<dbReference type="FunFam" id="3.60.40.10:FF:000291">
    <property type="entry name" value="Protein phosphatase 2C 50"/>
    <property type="match status" value="1"/>
</dbReference>
<dbReference type="PROSITE" id="PS51746">
    <property type="entry name" value="PPM_2"/>
    <property type="match status" value="1"/>
</dbReference>
<dbReference type="GO" id="GO:0004722">
    <property type="term" value="F:protein serine/threonine phosphatase activity"/>
    <property type="evidence" value="ECO:0007669"/>
    <property type="project" value="UniProtKB-EC"/>
</dbReference>
<dbReference type="InterPro" id="IPR001932">
    <property type="entry name" value="PPM-type_phosphatase-like_dom"/>
</dbReference>
<evidence type="ECO:0000256" key="6">
    <source>
        <dbReference type="ARBA" id="ARBA00022842"/>
    </source>
</evidence>
<gene>
    <name evidence="12" type="ORF">TIFTF001_010092</name>
</gene>
<feature type="region of interest" description="Disordered" evidence="10">
    <location>
        <begin position="1"/>
        <end position="65"/>
    </location>
</feature>
<dbReference type="GO" id="GO:0046872">
    <property type="term" value="F:metal ion binding"/>
    <property type="evidence" value="ECO:0007669"/>
    <property type="project" value="UniProtKB-KW"/>
</dbReference>
<evidence type="ECO:0000256" key="3">
    <source>
        <dbReference type="ARBA" id="ARBA00013081"/>
    </source>
</evidence>
<proteinExistence type="inferred from homology"/>
<sequence length="394" mass="43243">MTEHHRRMLNDDESDSPEKCRERRRRRIEMRRVAALEAGERPLEPKRLRSEETNASSSIADDAAEQSEPVFGMMSVAGRSRHMEDAVSVRTELCRPEICRRRPVHFFAVYDGHGGPHVAELCGKRMHVIVEEELERLRNTRGVAASGDENDVEEEEEGVWRGLMERSFKRMDEAAMNTCACGSVGYECGCQPMEVALGGSTAVVAMLTPDHIVVANCGDSRAVLSRGGRAVPLSHDHKPERSDELERIEAAGGRVIFVNGARVEGILAMSRAIGDRYLKPIVISQPEITFTRREPEDECLIIASDGMWDVLSNELACEVARECLREGSTSSASDLDPGSTSTGGTGGPPRMEEERAGALYPSRSALAAALLTRLALGRKSSDNVSVIVVDLKRS</sequence>
<keyword evidence="5 9" id="KW-0378">Hydrolase</keyword>
<dbReference type="CDD" id="cd00143">
    <property type="entry name" value="PP2Cc"/>
    <property type="match status" value="1"/>
</dbReference>
<accession>A0AA88AIC5</accession>
<evidence type="ECO:0000256" key="4">
    <source>
        <dbReference type="ARBA" id="ARBA00022723"/>
    </source>
</evidence>
<keyword evidence="8" id="KW-0464">Manganese</keyword>
<dbReference type="Gramene" id="FCD_00004624-RA">
    <property type="protein sequence ID" value="FCD_00004624-RA:cds"/>
    <property type="gene ID" value="FCD_00004624"/>
</dbReference>
<keyword evidence="6" id="KW-0460">Magnesium</keyword>
<evidence type="ECO:0000256" key="5">
    <source>
        <dbReference type="ARBA" id="ARBA00022801"/>
    </source>
</evidence>
<dbReference type="InterPro" id="IPR000222">
    <property type="entry name" value="PP2C_BS"/>
</dbReference>
<evidence type="ECO:0000256" key="7">
    <source>
        <dbReference type="ARBA" id="ARBA00022912"/>
    </source>
</evidence>
<dbReference type="EMBL" id="BTGU01000012">
    <property type="protein sequence ID" value="GMN40866.1"/>
    <property type="molecule type" value="Genomic_DNA"/>
</dbReference>
<dbReference type="PROSITE" id="PS01032">
    <property type="entry name" value="PPM_1"/>
    <property type="match status" value="1"/>
</dbReference>
<keyword evidence="13" id="KW-1185">Reference proteome</keyword>
<evidence type="ECO:0000256" key="2">
    <source>
        <dbReference type="ARBA" id="ARBA00001946"/>
    </source>
</evidence>
<feature type="domain" description="PPM-type phosphatase" evidence="11">
    <location>
        <begin position="70"/>
        <end position="391"/>
    </location>
</feature>
<comment type="cofactor">
    <cofactor evidence="2">
        <name>Mg(2+)</name>
        <dbReference type="ChEBI" id="CHEBI:18420"/>
    </cofactor>
</comment>
<dbReference type="Pfam" id="PF00481">
    <property type="entry name" value="PP2C"/>
    <property type="match status" value="1"/>
</dbReference>
<evidence type="ECO:0000313" key="13">
    <source>
        <dbReference type="Proteomes" id="UP001187192"/>
    </source>
</evidence>
<evidence type="ECO:0000256" key="8">
    <source>
        <dbReference type="ARBA" id="ARBA00023211"/>
    </source>
</evidence>
<dbReference type="InterPro" id="IPR015655">
    <property type="entry name" value="PP2C"/>
</dbReference>
<comment type="caution">
    <text evidence="12">The sequence shown here is derived from an EMBL/GenBank/DDBJ whole genome shotgun (WGS) entry which is preliminary data.</text>
</comment>
<dbReference type="InterPro" id="IPR036457">
    <property type="entry name" value="PPM-type-like_dom_sf"/>
</dbReference>
<keyword evidence="4" id="KW-0479">Metal-binding</keyword>
<reference evidence="12" key="1">
    <citation type="submission" date="2023-07" db="EMBL/GenBank/DDBJ databases">
        <title>draft genome sequence of fig (Ficus carica).</title>
        <authorList>
            <person name="Takahashi T."/>
            <person name="Nishimura K."/>
        </authorList>
    </citation>
    <scope>NUCLEOTIDE SEQUENCE</scope>
</reference>
<dbReference type="Proteomes" id="UP001187192">
    <property type="component" value="Unassembled WGS sequence"/>
</dbReference>
<comment type="cofactor">
    <cofactor evidence="1">
        <name>Mn(2+)</name>
        <dbReference type="ChEBI" id="CHEBI:29035"/>
    </cofactor>
</comment>
<evidence type="ECO:0000256" key="1">
    <source>
        <dbReference type="ARBA" id="ARBA00001936"/>
    </source>
</evidence>
<dbReference type="AlphaFoldDB" id="A0AA88AIC5"/>
<dbReference type="PANTHER" id="PTHR47992">
    <property type="entry name" value="PROTEIN PHOSPHATASE"/>
    <property type="match status" value="1"/>
</dbReference>
<organism evidence="12 13">
    <name type="scientific">Ficus carica</name>
    <name type="common">Common fig</name>
    <dbReference type="NCBI Taxonomy" id="3494"/>
    <lineage>
        <taxon>Eukaryota</taxon>
        <taxon>Viridiplantae</taxon>
        <taxon>Streptophyta</taxon>
        <taxon>Embryophyta</taxon>
        <taxon>Tracheophyta</taxon>
        <taxon>Spermatophyta</taxon>
        <taxon>Magnoliopsida</taxon>
        <taxon>eudicotyledons</taxon>
        <taxon>Gunneridae</taxon>
        <taxon>Pentapetalae</taxon>
        <taxon>rosids</taxon>
        <taxon>fabids</taxon>
        <taxon>Rosales</taxon>
        <taxon>Moraceae</taxon>
        <taxon>Ficeae</taxon>
        <taxon>Ficus</taxon>
    </lineage>
</organism>
<keyword evidence="7 9" id="KW-0904">Protein phosphatase</keyword>
<evidence type="ECO:0000259" key="11">
    <source>
        <dbReference type="PROSITE" id="PS51746"/>
    </source>
</evidence>